<accession>A0A1S1L934</accession>
<dbReference type="InterPro" id="IPR050154">
    <property type="entry name" value="UbiB_kinase"/>
</dbReference>
<dbReference type="EMBL" id="MLIK01000024">
    <property type="protein sequence ID" value="OHU19328.1"/>
    <property type="molecule type" value="Genomic_DNA"/>
</dbReference>
<comment type="similarity">
    <text evidence="1">Belongs to the protein kinase superfamily. ADCK protein kinase family.</text>
</comment>
<dbReference type="SUPFAM" id="SSF56112">
    <property type="entry name" value="Protein kinase-like (PK-like)"/>
    <property type="match status" value="1"/>
</dbReference>
<dbReference type="Pfam" id="PF03109">
    <property type="entry name" value="ABC1"/>
    <property type="match status" value="1"/>
</dbReference>
<evidence type="ECO:0000313" key="5">
    <source>
        <dbReference type="Proteomes" id="UP000179616"/>
    </source>
</evidence>
<dbReference type="CDD" id="cd05121">
    <property type="entry name" value="ABC1_ADCK3-like"/>
    <property type="match status" value="1"/>
</dbReference>
<reference evidence="4 5" key="1">
    <citation type="submission" date="2016-10" db="EMBL/GenBank/DDBJ databases">
        <title>Evaluation of Human, Veterinary and Environmental Mycobacterium chelonae Isolates by Core Genome Phylogenomic Analysis, Targeted Gene Comparison, and Anti-microbial Susceptibility Patterns: A Tale of Mistaken Identities.</title>
        <authorList>
            <person name="Fogelson S.B."/>
            <person name="Camus A.C."/>
            <person name="Lorenz W."/>
            <person name="Vasireddy R."/>
            <person name="Vasireddy S."/>
            <person name="Smith T."/>
            <person name="Brown-Elliott B.A."/>
            <person name="Wallace R.J.Jr."/>
            <person name="Hasan N.A."/>
            <person name="Reischl U."/>
            <person name="Sanchez S."/>
        </authorList>
    </citation>
    <scope>NUCLEOTIDE SEQUENCE [LARGE SCALE GENOMIC DNA]</scope>
    <source>
        <strain evidence="4 5">1559</strain>
    </source>
</reference>
<dbReference type="AlphaFoldDB" id="A0A1S1L934"/>
<protein>
    <submittedName>
        <fullName evidence="4">ABC transporter</fullName>
    </submittedName>
</protein>
<dbReference type="PANTHER" id="PTHR10566:SF113">
    <property type="entry name" value="PROTEIN ACTIVITY OF BC1 COMPLEX KINASE 7, CHLOROPLASTIC"/>
    <property type="match status" value="1"/>
</dbReference>
<gene>
    <name evidence="4" type="ORF">BKG76_23005</name>
</gene>
<feature type="domain" description="ABC1 atypical kinase-like" evidence="3">
    <location>
        <begin position="109"/>
        <end position="351"/>
    </location>
</feature>
<proteinExistence type="inferred from homology"/>
<dbReference type="STRING" id="948102.BKG76_23005"/>
<dbReference type="Proteomes" id="UP000179616">
    <property type="component" value="Unassembled WGS sequence"/>
</dbReference>
<dbReference type="Gene3D" id="1.10.510.10">
    <property type="entry name" value="Transferase(Phosphotransferase) domain 1"/>
    <property type="match status" value="1"/>
</dbReference>
<sequence length="473" mass="52322">MSHRPIRPVWTEEAAVSDATDEPRRPRRLDPVSAEIQFDRLAATAGQLLKAGTRILSQRPTERDLRQVIAKEMRRSFAELGPAYVKFGQLIASSPGMFPEDLSAEFRSLLDHVPPADPQTIRSMLTDELGAPPEDVFASFDEVPFASASIAQVHKATLKDGAAAVVKIQRPAIRTRLAADLQILKQIARGLELTEMGRMSNIYEVMRDFEANLAEELDFTLEAQAMRDWTAGLAGSKYAQRVRVPQLYSDLCTDKVLTMEYVDGIRIDDADAIRAAGFDGPEVVKTLMLTLFDSAFAAGTFHGDLHAGNLMVDPQGRIVFLDFGIVGRLDERTRKTLRELIGALILEPDDEAAARTLIKLGAIDPHADPAKVAESLRKVTRPMGTSLGKISYGTIGRQLTALGREHDAILPKEFILVGKQLLYVERYTKLLAPEWQPVGDPEILTYFGTLISAYQQAREEIKDSKNDTDGPKE</sequence>
<name>A0A1S1L934_9MYCO</name>
<feature type="compositionally biased region" description="Basic and acidic residues" evidence="2">
    <location>
        <begin position="21"/>
        <end position="30"/>
    </location>
</feature>
<evidence type="ECO:0000259" key="3">
    <source>
        <dbReference type="Pfam" id="PF03109"/>
    </source>
</evidence>
<comment type="caution">
    <text evidence="4">The sequence shown here is derived from an EMBL/GenBank/DDBJ whole genome shotgun (WGS) entry which is preliminary data.</text>
</comment>
<evidence type="ECO:0000256" key="2">
    <source>
        <dbReference type="SAM" id="MobiDB-lite"/>
    </source>
</evidence>
<evidence type="ECO:0000256" key="1">
    <source>
        <dbReference type="ARBA" id="ARBA00009670"/>
    </source>
</evidence>
<feature type="region of interest" description="Disordered" evidence="2">
    <location>
        <begin position="1"/>
        <end position="30"/>
    </location>
</feature>
<dbReference type="PANTHER" id="PTHR10566">
    <property type="entry name" value="CHAPERONE-ACTIVITY OF BC1 COMPLEX CABC1 -RELATED"/>
    <property type="match status" value="1"/>
</dbReference>
<dbReference type="InterPro" id="IPR004147">
    <property type="entry name" value="ABC1_dom"/>
</dbReference>
<dbReference type="InterPro" id="IPR011009">
    <property type="entry name" value="Kinase-like_dom_sf"/>
</dbReference>
<organism evidence="4 5">
    <name type="scientific">Mycobacteroides franklinii</name>
    <dbReference type="NCBI Taxonomy" id="948102"/>
    <lineage>
        <taxon>Bacteria</taxon>
        <taxon>Bacillati</taxon>
        <taxon>Actinomycetota</taxon>
        <taxon>Actinomycetes</taxon>
        <taxon>Mycobacteriales</taxon>
        <taxon>Mycobacteriaceae</taxon>
        <taxon>Mycobacteroides</taxon>
    </lineage>
</organism>
<evidence type="ECO:0000313" key="4">
    <source>
        <dbReference type="EMBL" id="OHU19328.1"/>
    </source>
</evidence>